<dbReference type="EMBL" id="FQUX01000004">
    <property type="protein sequence ID" value="SHF43382.1"/>
    <property type="molecule type" value="Genomic_DNA"/>
</dbReference>
<dbReference type="RefSeq" id="WP_072862272.1">
    <property type="nucleotide sequence ID" value="NZ_FQUX01000004.1"/>
</dbReference>
<proteinExistence type="predicted"/>
<dbReference type="Proteomes" id="UP000184406">
    <property type="component" value="Unassembled WGS sequence"/>
</dbReference>
<protein>
    <recommendedName>
        <fullName evidence="4">Dialkylresorcinol condensing enzyme DarA</fullName>
    </recommendedName>
</protein>
<keyword evidence="1" id="KW-0472">Membrane</keyword>
<evidence type="ECO:0000313" key="2">
    <source>
        <dbReference type="EMBL" id="SHF43382.1"/>
    </source>
</evidence>
<dbReference type="Gene3D" id="3.40.50.360">
    <property type="match status" value="1"/>
</dbReference>
<reference evidence="3" key="1">
    <citation type="submission" date="2016-11" db="EMBL/GenBank/DDBJ databases">
        <authorList>
            <person name="Varghese N."/>
            <person name="Submissions S."/>
        </authorList>
    </citation>
    <scope>NUCLEOTIDE SEQUENCE [LARGE SCALE GENOMIC DNA]</scope>
    <source>
        <strain evidence="3">DSM 17539</strain>
    </source>
</reference>
<evidence type="ECO:0000256" key="1">
    <source>
        <dbReference type="SAM" id="Phobius"/>
    </source>
</evidence>
<keyword evidence="1" id="KW-0812">Transmembrane</keyword>
<accession>A0A1M5BME4</accession>
<sequence>MKEVLIVYYSQSGQLLDIVQNLASSIEGKNVNITYYRISPENDYEFPWKQDDFYDAFPESFLQIPCELKPPKADILERKYDLIILGYQVWYLTPSIPINSFLKSDVAKKLLDQTPVVTVIACRNMWLMAQEKMKRLLVACNAKLVGNIALVDRHINHISVITIVHWMLGGKKTKYLGIFPKPGVSDEDIKASEKFGMPIRKALLNNDYTNLQDELLKLDAVKVKPLLIQTDIRGNVLFTKWANLIIKKGPSGNPKRKKLLVLFKYYLLFAIWAIAPIVFIVFLATYIPRYNKIKRDKAYYSSVSLKNN</sequence>
<evidence type="ECO:0008006" key="4">
    <source>
        <dbReference type="Google" id="ProtNLM"/>
    </source>
</evidence>
<evidence type="ECO:0000313" key="3">
    <source>
        <dbReference type="Proteomes" id="UP000184406"/>
    </source>
</evidence>
<feature type="transmembrane region" description="Helical" evidence="1">
    <location>
        <begin position="265"/>
        <end position="287"/>
    </location>
</feature>
<gene>
    <name evidence="2" type="ORF">SAMN03080594_104120</name>
</gene>
<organism evidence="2 3">
    <name type="scientific">Arenibacter palladensis</name>
    <dbReference type="NCBI Taxonomy" id="237373"/>
    <lineage>
        <taxon>Bacteria</taxon>
        <taxon>Pseudomonadati</taxon>
        <taxon>Bacteroidota</taxon>
        <taxon>Flavobacteriia</taxon>
        <taxon>Flavobacteriales</taxon>
        <taxon>Flavobacteriaceae</taxon>
        <taxon>Arenibacter</taxon>
    </lineage>
</organism>
<dbReference type="SUPFAM" id="SSF52218">
    <property type="entry name" value="Flavoproteins"/>
    <property type="match status" value="1"/>
</dbReference>
<dbReference type="InterPro" id="IPR029039">
    <property type="entry name" value="Flavoprotein-like_sf"/>
</dbReference>
<name>A0A1M5BME4_9FLAO</name>
<keyword evidence="3" id="KW-1185">Reference proteome</keyword>
<keyword evidence="1" id="KW-1133">Transmembrane helix</keyword>
<dbReference type="AlphaFoldDB" id="A0A1M5BME4"/>
<dbReference type="OrthoDB" id="4547866at2"/>